<reference evidence="2 3" key="1">
    <citation type="submission" date="2017-04" db="EMBL/GenBank/DDBJ databases">
        <authorList>
            <person name="Afonso C.L."/>
            <person name="Miller P.J."/>
            <person name="Scott M.A."/>
            <person name="Spackman E."/>
            <person name="Goraichik I."/>
            <person name="Dimitrov K.M."/>
            <person name="Suarez D.L."/>
            <person name="Swayne D.E."/>
        </authorList>
    </citation>
    <scope>NUCLEOTIDE SEQUENCE [LARGE SCALE GENOMIC DNA]</scope>
    <source>
        <strain evidence="2 3">A2P</strain>
    </source>
</reference>
<sequence length="79" mass="8277">MIDIQAVANTLKLDGCNTPEAEGMTKMLGKLTGDLATKADLDSAMRDFLREMKLWIGGALIVTVAAVGVIVALAVKLSS</sequence>
<evidence type="ECO:0000313" key="2">
    <source>
        <dbReference type="EMBL" id="SMF88500.1"/>
    </source>
</evidence>
<name>A0A1X7HKS3_9PROT</name>
<gene>
    <name evidence="2" type="ORF">SAMN02982917_6422</name>
</gene>
<organism evidence="2 3">
    <name type="scientific">Azospirillum oryzae</name>
    <dbReference type="NCBI Taxonomy" id="286727"/>
    <lineage>
        <taxon>Bacteria</taxon>
        <taxon>Pseudomonadati</taxon>
        <taxon>Pseudomonadota</taxon>
        <taxon>Alphaproteobacteria</taxon>
        <taxon>Rhodospirillales</taxon>
        <taxon>Azospirillaceae</taxon>
        <taxon>Azospirillum</taxon>
    </lineage>
</organism>
<keyword evidence="1" id="KW-0472">Membrane</keyword>
<keyword evidence="1" id="KW-1133">Transmembrane helix</keyword>
<protein>
    <recommendedName>
        <fullName evidence="4">DUF1640 domain-containing protein</fullName>
    </recommendedName>
</protein>
<dbReference type="Proteomes" id="UP000192936">
    <property type="component" value="Unassembled WGS sequence"/>
</dbReference>
<dbReference type="RefSeq" id="WP_085091269.1">
    <property type="nucleotide sequence ID" value="NZ_FXAK01000009.1"/>
</dbReference>
<dbReference type="EMBL" id="FXAK01000009">
    <property type="protein sequence ID" value="SMF88500.1"/>
    <property type="molecule type" value="Genomic_DNA"/>
</dbReference>
<dbReference type="AlphaFoldDB" id="A0A1X7HKS3"/>
<evidence type="ECO:0000313" key="3">
    <source>
        <dbReference type="Proteomes" id="UP000192936"/>
    </source>
</evidence>
<evidence type="ECO:0008006" key="4">
    <source>
        <dbReference type="Google" id="ProtNLM"/>
    </source>
</evidence>
<feature type="transmembrane region" description="Helical" evidence="1">
    <location>
        <begin position="54"/>
        <end position="75"/>
    </location>
</feature>
<proteinExistence type="predicted"/>
<accession>A0A1X7HKS3</accession>
<evidence type="ECO:0000256" key="1">
    <source>
        <dbReference type="SAM" id="Phobius"/>
    </source>
</evidence>
<keyword evidence="1" id="KW-0812">Transmembrane</keyword>